<evidence type="ECO:0000313" key="2">
    <source>
        <dbReference type="EMBL" id="MBC8430654.1"/>
    </source>
</evidence>
<name>A0A8J6TJ87_9BACT</name>
<dbReference type="GO" id="GO:0004497">
    <property type="term" value="F:monooxygenase activity"/>
    <property type="evidence" value="ECO:0007669"/>
    <property type="project" value="UniProtKB-KW"/>
</dbReference>
<evidence type="ECO:0000259" key="1">
    <source>
        <dbReference type="PROSITE" id="PS51725"/>
    </source>
</evidence>
<keyword evidence="2" id="KW-0560">Oxidoreductase</keyword>
<dbReference type="AlphaFoldDB" id="A0A8J6TJ87"/>
<dbReference type="SUPFAM" id="SSF54909">
    <property type="entry name" value="Dimeric alpha+beta barrel"/>
    <property type="match status" value="1"/>
</dbReference>
<dbReference type="InterPro" id="IPR007138">
    <property type="entry name" value="ABM_dom"/>
</dbReference>
<feature type="domain" description="ABM" evidence="1">
    <location>
        <begin position="3"/>
        <end position="91"/>
    </location>
</feature>
<organism evidence="2 3">
    <name type="scientific">Candidatus Desulfatibia vada</name>
    <dbReference type="NCBI Taxonomy" id="2841696"/>
    <lineage>
        <taxon>Bacteria</taxon>
        <taxon>Pseudomonadati</taxon>
        <taxon>Thermodesulfobacteriota</taxon>
        <taxon>Desulfobacteria</taxon>
        <taxon>Desulfobacterales</taxon>
        <taxon>Desulfobacterales incertae sedis</taxon>
        <taxon>Candidatus Desulfatibia</taxon>
    </lineage>
</organism>
<comment type="caution">
    <text evidence="2">The sequence shown here is derived from an EMBL/GenBank/DDBJ whole genome shotgun (WGS) entry which is preliminary data.</text>
</comment>
<reference evidence="2 3" key="1">
    <citation type="submission" date="2020-08" db="EMBL/GenBank/DDBJ databases">
        <title>Bridging the membrane lipid divide: bacteria of the FCB group superphylum have the potential to synthesize archaeal ether lipids.</title>
        <authorList>
            <person name="Villanueva L."/>
            <person name="Von Meijenfeldt F.A.B."/>
            <person name="Westbye A.B."/>
            <person name="Yadav S."/>
            <person name="Hopmans E.C."/>
            <person name="Dutilh B.E."/>
            <person name="Sinninghe Damste J.S."/>
        </authorList>
    </citation>
    <scope>NUCLEOTIDE SEQUENCE [LARGE SCALE GENOMIC DNA]</scope>
    <source>
        <strain evidence="2">NIOZ-UU17</strain>
    </source>
</reference>
<dbReference type="PROSITE" id="PS51725">
    <property type="entry name" value="ABM"/>
    <property type="match status" value="1"/>
</dbReference>
<dbReference type="EMBL" id="JACNIG010000066">
    <property type="protein sequence ID" value="MBC8430654.1"/>
    <property type="molecule type" value="Genomic_DNA"/>
</dbReference>
<dbReference type="Pfam" id="PF03992">
    <property type="entry name" value="ABM"/>
    <property type="match status" value="1"/>
</dbReference>
<protein>
    <submittedName>
        <fullName evidence="2">Antibiotic biosynthesis monooxygenase</fullName>
    </submittedName>
</protein>
<evidence type="ECO:0000313" key="3">
    <source>
        <dbReference type="Proteomes" id="UP000605201"/>
    </source>
</evidence>
<keyword evidence="2" id="KW-0503">Monooxygenase</keyword>
<dbReference type="InterPro" id="IPR011008">
    <property type="entry name" value="Dimeric_a/b-barrel"/>
</dbReference>
<dbReference type="Gene3D" id="3.30.70.100">
    <property type="match status" value="1"/>
</dbReference>
<gene>
    <name evidence="2" type="ORF">H8D96_01920</name>
</gene>
<accession>A0A8J6TJ87</accession>
<sequence length="94" mass="10991">MAVKILIKRFVPENKENEVAVLLRLLRERTTSQTGYISGETLKRIDKPGENLVISTWHSVDDWRTWVLSEERTKIQEKIDILLGGDTKYEIYTN</sequence>
<proteinExistence type="predicted"/>
<dbReference type="Proteomes" id="UP000605201">
    <property type="component" value="Unassembled WGS sequence"/>
</dbReference>